<accession>A0ABW5D718</accession>
<sequence>MKTILAAVDFSNATQGVVNTAAEMAKAFGAELHLLHVIEPEPTYTAYGFTPEEFPAIQTFHEETRTRAQKTLTDAAARVINGVTPQTHLGDGSPLHVLEEKAKELHADLVVLGSHGHGVVASLLLGSVAEGMVRKSFVPTLVIPAGEPESL</sequence>
<dbReference type="PIRSF" id="PIRSF006276">
    <property type="entry name" value="UspA"/>
    <property type="match status" value="1"/>
</dbReference>
<evidence type="ECO:0000256" key="2">
    <source>
        <dbReference type="PIRNR" id="PIRNR006276"/>
    </source>
</evidence>
<dbReference type="InterPro" id="IPR014729">
    <property type="entry name" value="Rossmann-like_a/b/a_fold"/>
</dbReference>
<dbReference type="Pfam" id="PF00582">
    <property type="entry name" value="Usp"/>
    <property type="match status" value="1"/>
</dbReference>
<dbReference type="PANTHER" id="PTHR46268:SF6">
    <property type="entry name" value="UNIVERSAL STRESS PROTEIN UP12"/>
    <property type="match status" value="1"/>
</dbReference>
<evidence type="ECO:0000313" key="4">
    <source>
        <dbReference type="EMBL" id="MFD2255381.1"/>
    </source>
</evidence>
<dbReference type="CDD" id="cd00293">
    <property type="entry name" value="USP-like"/>
    <property type="match status" value="1"/>
</dbReference>
<evidence type="ECO:0000313" key="5">
    <source>
        <dbReference type="Proteomes" id="UP001597375"/>
    </source>
</evidence>
<feature type="domain" description="UspA" evidence="3">
    <location>
        <begin position="1"/>
        <end position="144"/>
    </location>
</feature>
<dbReference type="PANTHER" id="PTHR46268">
    <property type="entry name" value="STRESS RESPONSE PROTEIN NHAX"/>
    <property type="match status" value="1"/>
</dbReference>
<name>A0ABW5D718_9BACT</name>
<gene>
    <name evidence="4" type="ORF">ACFSSA_01720</name>
</gene>
<keyword evidence="2" id="KW-0963">Cytoplasm</keyword>
<organism evidence="4 5">
    <name type="scientific">Luteolibacter algae</name>
    <dbReference type="NCBI Taxonomy" id="454151"/>
    <lineage>
        <taxon>Bacteria</taxon>
        <taxon>Pseudomonadati</taxon>
        <taxon>Verrucomicrobiota</taxon>
        <taxon>Verrucomicrobiia</taxon>
        <taxon>Verrucomicrobiales</taxon>
        <taxon>Verrucomicrobiaceae</taxon>
        <taxon>Luteolibacter</taxon>
    </lineage>
</organism>
<proteinExistence type="inferred from homology"/>
<dbReference type="InterPro" id="IPR006015">
    <property type="entry name" value="Universal_stress_UspA"/>
</dbReference>
<dbReference type="RefSeq" id="WP_386818040.1">
    <property type="nucleotide sequence ID" value="NZ_JBHUIT010000002.1"/>
</dbReference>
<dbReference type="Proteomes" id="UP001597375">
    <property type="component" value="Unassembled WGS sequence"/>
</dbReference>
<dbReference type="PRINTS" id="PR01438">
    <property type="entry name" value="UNVRSLSTRESS"/>
</dbReference>
<evidence type="ECO:0000259" key="3">
    <source>
        <dbReference type="Pfam" id="PF00582"/>
    </source>
</evidence>
<keyword evidence="5" id="KW-1185">Reference proteome</keyword>
<dbReference type="EMBL" id="JBHUIT010000002">
    <property type="protein sequence ID" value="MFD2255381.1"/>
    <property type="molecule type" value="Genomic_DNA"/>
</dbReference>
<comment type="similarity">
    <text evidence="1 2">Belongs to the universal stress protein A family.</text>
</comment>
<dbReference type="SUPFAM" id="SSF52402">
    <property type="entry name" value="Adenine nucleotide alpha hydrolases-like"/>
    <property type="match status" value="1"/>
</dbReference>
<protein>
    <recommendedName>
        <fullName evidence="2">Universal stress protein</fullName>
    </recommendedName>
</protein>
<comment type="caution">
    <text evidence="4">The sequence shown here is derived from an EMBL/GenBank/DDBJ whole genome shotgun (WGS) entry which is preliminary data.</text>
</comment>
<reference evidence="5" key="1">
    <citation type="journal article" date="2019" name="Int. J. Syst. Evol. Microbiol.">
        <title>The Global Catalogue of Microorganisms (GCM) 10K type strain sequencing project: providing services to taxonomists for standard genome sequencing and annotation.</title>
        <authorList>
            <consortium name="The Broad Institute Genomics Platform"/>
            <consortium name="The Broad Institute Genome Sequencing Center for Infectious Disease"/>
            <person name="Wu L."/>
            <person name="Ma J."/>
        </authorList>
    </citation>
    <scope>NUCLEOTIDE SEQUENCE [LARGE SCALE GENOMIC DNA]</scope>
    <source>
        <strain evidence="5">CGMCC 4.7106</strain>
    </source>
</reference>
<evidence type="ECO:0000256" key="1">
    <source>
        <dbReference type="ARBA" id="ARBA00008791"/>
    </source>
</evidence>
<comment type="subcellular location">
    <subcellularLocation>
        <location evidence="2">Cytoplasm</location>
    </subcellularLocation>
</comment>
<dbReference type="InterPro" id="IPR006016">
    <property type="entry name" value="UspA"/>
</dbReference>
<dbReference type="Gene3D" id="3.40.50.620">
    <property type="entry name" value="HUPs"/>
    <property type="match status" value="1"/>
</dbReference>